<name>A0AAZ1XZD0_OREAU</name>
<reference evidence="2" key="1">
    <citation type="submission" date="2020-03" db="EMBL/GenBank/DDBJ databases">
        <title>Evolution of repeat sequences and sex chromosomes of tilapia species revealed by chromosome-level genomes.</title>
        <authorList>
            <person name="Xu L."/>
            <person name="Tao W."/>
            <person name="Wang D."/>
            <person name="Zhou Q."/>
        </authorList>
    </citation>
    <scope>NUCLEOTIDE SEQUENCE [LARGE SCALE GENOMIC DNA]</scope>
    <source>
        <strain evidence="2">Israel</strain>
    </source>
</reference>
<evidence type="ECO:0008006" key="3">
    <source>
        <dbReference type="Google" id="ProtNLM"/>
    </source>
</evidence>
<evidence type="ECO:0000313" key="2">
    <source>
        <dbReference type="Proteomes" id="UP000472276"/>
    </source>
</evidence>
<evidence type="ECO:0000313" key="1">
    <source>
        <dbReference type="Ensembl" id="ENSOABP00000073786.1"/>
    </source>
</evidence>
<reference evidence="1" key="3">
    <citation type="submission" date="2025-09" db="UniProtKB">
        <authorList>
            <consortium name="Ensembl"/>
        </authorList>
    </citation>
    <scope>IDENTIFICATION</scope>
</reference>
<accession>A0AAZ1XZD0</accession>
<dbReference type="Proteomes" id="UP000472276">
    <property type="component" value="Unassembled WGS sequence"/>
</dbReference>
<reference evidence="1" key="2">
    <citation type="submission" date="2025-08" db="UniProtKB">
        <authorList>
            <consortium name="Ensembl"/>
        </authorList>
    </citation>
    <scope>IDENTIFICATION</scope>
</reference>
<dbReference type="AlphaFoldDB" id="A0AAZ1XZD0"/>
<protein>
    <recommendedName>
        <fullName evidence="3">Transposase Tc1-like domain-containing protein</fullName>
    </recommendedName>
</protein>
<organism evidence="1 2">
    <name type="scientific">Oreochromis aureus</name>
    <name type="common">Israeli tilapia</name>
    <name type="synonym">Chromis aureus</name>
    <dbReference type="NCBI Taxonomy" id="47969"/>
    <lineage>
        <taxon>Eukaryota</taxon>
        <taxon>Metazoa</taxon>
        <taxon>Chordata</taxon>
        <taxon>Craniata</taxon>
        <taxon>Vertebrata</taxon>
        <taxon>Euteleostomi</taxon>
        <taxon>Actinopterygii</taxon>
        <taxon>Neopterygii</taxon>
        <taxon>Teleostei</taxon>
        <taxon>Neoteleostei</taxon>
        <taxon>Acanthomorphata</taxon>
        <taxon>Ovalentaria</taxon>
        <taxon>Cichlomorphae</taxon>
        <taxon>Cichliformes</taxon>
        <taxon>Cichlidae</taxon>
        <taxon>African cichlids</taxon>
        <taxon>Pseudocrenilabrinae</taxon>
        <taxon>Oreochromini</taxon>
        <taxon>Oreochromis</taxon>
    </lineage>
</organism>
<proteinExistence type="predicted"/>
<dbReference type="Ensembl" id="ENSOABT00000022099.2">
    <property type="protein sequence ID" value="ENSOABP00000073786.1"/>
    <property type="gene ID" value="ENSOABG00000010377.2"/>
</dbReference>
<sequence>MIMRTVMDQPKTKQEEVVDYLKAVGTTVTKNTIDNTLLRLGRKCCGQVKSKSSSVASTQPSIFGGREMQSMNKEHHPHSQGGNITLWGCFSILLLSARTLKLGHGWIFHQIDPKTYPQGNKKQMHVNFLRALNKSKE</sequence>
<keyword evidence="2" id="KW-1185">Reference proteome</keyword>